<dbReference type="EMBL" id="LAZR01012985">
    <property type="protein sequence ID" value="KKM24141.1"/>
    <property type="molecule type" value="Genomic_DNA"/>
</dbReference>
<proteinExistence type="predicted"/>
<organism evidence="2">
    <name type="scientific">marine sediment metagenome</name>
    <dbReference type="NCBI Taxonomy" id="412755"/>
    <lineage>
        <taxon>unclassified sequences</taxon>
        <taxon>metagenomes</taxon>
        <taxon>ecological metagenomes</taxon>
    </lineage>
</organism>
<gene>
    <name evidence="2" type="ORF">LCGC14_1608070</name>
</gene>
<feature type="domain" description="Right handed beta helix" evidence="1">
    <location>
        <begin position="145"/>
        <end position="214"/>
    </location>
</feature>
<protein>
    <recommendedName>
        <fullName evidence="1">Right handed beta helix domain-containing protein</fullName>
    </recommendedName>
</protein>
<dbReference type="InterPro" id="IPR011050">
    <property type="entry name" value="Pectin_lyase_fold/virulence"/>
</dbReference>
<evidence type="ECO:0000259" key="1">
    <source>
        <dbReference type="Pfam" id="PF13229"/>
    </source>
</evidence>
<dbReference type="InterPro" id="IPR039448">
    <property type="entry name" value="Beta_helix"/>
</dbReference>
<dbReference type="InterPro" id="IPR012334">
    <property type="entry name" value="Pectin_lyas_fold"/>
</dbReference>
<name>A0A0F9I948_9ZZZZ</name>
<dbReference type="AlphaFoldDB" id="A0A0F9I948"/>
<dbReference type="SUPFAM" id="SSF51126">
    <property type="entry name" value="Pectin lyase-like"/>
    <property type="match status" value="1"/>
</dbReference>
<dbReference type="Pfam" id="PF13229">
    <property type="entry name" value="Beta_helix"/>
    <property type="match status" value="1"/>
</dbReference>
<reference evidence="2" key="1">
    <citation type="journal article" date="2015" name="Nature">
        <title>Complex archaea that bridge the gap between prokaryotes and eukaryotes.</title>
        <authorList>
            <person name="Spang A."/>
            <person name="Saw J.H."/>
            <person name="Jorgensen S.L."/>
            <person name="Zaremba-Niedzwiedzka K."/>
            <person name="Martijn J."/>
            <person name="Lind A.E."/>
            <person name="van Eijk R."/>
            <person name="Schleper C."/>
            <person name="Guy L."/>
            <person name="Ettema T.J."/>
        </authorList>
    </citation>
    <scope>NUCLEOTIDE SEQUENCE</scope>
</reference>
<accession>A0A0F9I948</accession>
<evidence type="ECO:0000313" key="2">
    <source>
        <dbReference type="EMBL" id="KKM24141.1"/>
    </source>
</evidence>
<sequence>MTLLHSGSVIEALSNIGIIKGPEARVFVVDPSDSGFTIQNAIDECIAAKGDVILMLPGASDVTTSVLFNKSGINVIAVNRGLNPMVDGEFHSILSNASYTNGPAATITASCRIIGMGFVSRDTGSLFFSGAACLLGGDGAQGAPPFGVQMKNCRFPKWGLDNRIGLAIEGSSNVLIEDTDFEGAFGAGIYVQGACGHLTVRKSHFTLMTYAIEHGSFSDAGVNTQFFYGPGNVTVGPTKGVKSNSSAAKVTIFGNYWATPVNSTHDQSIDDMESDGYICAGNYYADEERDDE</sequence>
<dbReference type="Gene3D" id="2.160.20.10">
    <property type="entry name" value="Single-stranded right-handed beta-helix, Pectin lyase-like"/>
    <property type="match status" value="1"/>
</dbReference>
<comment type="caution">
    <text evidence="2">The sequence shown here is derived from an EMBL/GenBank/DDBJ whole genome shotgun (WGS) entry which is preliminary data.</text>
</comment>